<gene>
    <name evidence="3" type="ORF">BDW42DRAFT_183711</name>
</gene>
<evidence type="ECO:0000313" key="3">
    <source>
        <dbReference type="EMBL" id="PLN84384.1"/>
    </source>
</evidence>
<reference evidence="4" key="1">
    <citation type="submission" date="2017-12" db="EMBL/GenBank/DDBJ databases">
        <authorList>
            <consortium name="DOE Joint Genome Institute"/>
            <person name="Mondo S.J."/>
            <person name="Kjaerbolling I."/>
            <person name="Vesth T.C."/>
            <person name="Frisvad J.C."/>
            <person name="Nybo J.L."/>
            <person name="Theobald S."/>
            <person name="Kuo A."/>
            <person name="Bowyer P."/>
            <person name="Matsuda Y."/>
            <person name="Lyhne E.K."/>
            <person name="Kogle M.E."/>
            <person name="Clum A."/>
            <person name="Lipzen A."/>
            <person name="Salamov A."/>
            <person name="Ngan C.Y."/>
            <person name="Daum C."/>
            <person name="Chiniquy J."/>
            <person name="Barry K."/>
            <person name="LaButti K."/>
            <person name="Haridas S."/>
            <person name="Simmons B.A."/>
            <person name="Magnuson J.K."/>
            <person name="Mortensen U.H."/>
            <person name="Larsen T.O."/>
            <person name="Grigoriev I.V."/>
            <person name="Baker S.E."/>
            <person name="Andersen M.R."/>
            <person name="Nordberg H.P."/>
            <person name="Cantor M.N."/>
            <person name="Hua S.X."/>
        </authorList>
    </citation>
    <scope>NUCLEOTIDE SEQUENCE [LARGE SCALE GENOMIC DNA]</scope>
    <source>
        <strain evidence="4">IBT 19404</strain>
    </source>
</reference>
<evidence type="ECO:0000256" key="2">
    <source>
        <dbReference type="SAM" id="SignalP"/>
    </source>
</evidence>
<keyword evidence="4" id="KW-1185">Reference proteome</keyword>
<feature type="compositionally biased region" description="Polar residues" evidence="1">
    <location>
        <begin position="150"/>
        <end position="159"/>
    </location>
</feature>
<organism evidence="3 4">
    <name type="scientific">Aspergillus taichungensis</name>
    <dbReference type="NCBI Taxonomy" id="482145"/>
    <lineage>
        <taxon>Eukaryota</taxon>
        <taxon>Fungi</taxon>
        <taxon>Dikarya</taxon>
        <taxon>Ascomycota</taxon>
        <taxon>Pezizomycotina</taxon>
        <taxon>Eurotiomycetes</taxon>
        <taxon>Eurotiomycetidae</taxon>
        <taxon>Eurotiales</taxon>
        <taxon>Aspergillaceae</taxon>
        <taxon>Aspergillus</taxon>
        <taxon>Aspergillus subgen. Circumdati</taxon>
    </lineage>
</organism>
<dbReference type="EMBL" id="KZ559512">
    <property type="protein sequence ID" value="PLN84384.1"/>
    <property type="molecule type" value="Genomic_DNA"/>
</dbReference>
<evidence type="ECO:0000256" key="1">
    <source>
        <dbReference type="SAM" id="MobiDB-lite"/>
    </source>
</evidence>
<evidence type="ECO:0000313" key="4">
    <source>
        <dbReference type="Proteomes" id="UP000235023"/>
    </source>
</evidence>
<name>A0A2J5I3R8_9EURO</name>
<sequence length="332" mass="36723">MRSGLQKPVAVPFLALLVFSLFSLVPSFAKEWDLYSFRFGYLGYRRPDARRPIDVPRVSDALVDVQPLLRADTGQSKSYLERADQPLLDRKSRPRRTTLDSLAENLIETAPVLDGPITRPVEQPSSLVRGVRAFRSLVSKRVDEHHSIPQLSLLDSSSETDPTPLTPTVDLPVAPATPAVVESFEEGLTRGLTDEAIVTESRFSLHFIATWQRVCYLAHHLQTFFAPLELLNKTSHTSHQTTPHPKERIPGQYLCQDHVLSGGNFAQVSSANVSNVILPKTTPHVDLTATPAHTPEPAAAEAQATKLDRDPEKLRGSCMAIVISIVVGVMWF</sequence>
<feature type="compositionally biased region" description="Low complexity" evidence="1">
    <location>
        <begin position="289"/>
        <end position="305"/>
    </location>
</feature>
<keyword evidence="2" id="KW-0732">Signal</keyword>
<feature type="compositionally biased region" description="Low complexity" evidence="1">
    <location>
        <begin position="160"/>
        <end position="171"/>
    </location>
</feature>
<feature type="signal peptide" evidence="2">
    <location>
        <begin position="1"/>
        <end position="29"/>
    </location>
</feature>
<dbReference type="AlphaFoldDB" id="A0A2J5I3R8"/>
<proteinExistence type="predicted"/>
<feature type="chain" id="PRO_5014354672" evidence="2">
    <location>
        <begin position="30"/>
        <end position="332"/>
    </location>
</feature>
<accession>A0A2J5I3R8</accession>
<feature type="region of interest" description="Disordered" evidence="1">
    <location>
        <begin position="289"/>
        <end position="308"/>
    </location>
</feature>
<dbReference type="OrthoDB" id="4344543at2759"/>
<protein>
    <submittedName>
        <fullName evidence="3">Uncharacterized protein</fullName>
    </submittedName>
</protein>
<feature type="region of interest" description="Disordered" evidence="1">
    <location>
        <begin position="150"/>
        <end position="171"/>
    </location>
</feature>
<dbReference type="Proteomes" id="UP000235023">
    <property type="component" value="Unassembled WGS sequence"/>
</dbReference>